<keyword evidence="2" id="KW-0215">Deoxyribonucleotide synthesis</keyword>
<dbReference type="PANTHER" id="PTHR11573">
    <property type="entry name" value="RIBONUCLEOSIDE-DIPHOSPHATE REDUCTASE LARGE CHAIN"/>
    <property type="match status" value="1"/>
</dbReference>
<dbReference type="PRINTS" id="PR01183">
    <property type="entry name" value="RIBORDTASEM1"/>
</dbReference>
<protein>
    <recommendedName>
        <fullName evidence="3">Ribonucleotide reductase large subunit domain-containing protein</fullName>
    </recommendedName>
</protein>
<sequence>MRHRPLGIGIQGLADTFVLMRMPFASVEAKKLNIAIAETMYFAALTTSKNLAMVEGPYESYPGSPISQGILQFDMWGVTPTDRWDWASLRKEIATHGIRNSLLIAPMPTASTSQILGNNPCIEPYTSNLQVRRTLAGEFVCVNQYLVRDLMDLGLWSKALKEEIIIQGGSVQNIDAIPEAKIWWTWLQIEQRLSASLNRLMCT</sequence>
<accession>A0A8S2KN44</accession>
<dbReference type="EMBL" id="CAJOBJ010000850">
    <property type="protein sequence ID" value="CAF3847316.1"/>
    <property type="molecule type" value="Genomic_DNA"/>
</dbReference>
<dbReference type="PROSITE" id="PS00089">
    <property type="entry name" value="RIBORED_LARGE"/>
    <property type="match status" value="1"/>
</dbReference>
<dbReference type="GO" id="GO:0009263">
    <property type="term" value="P:deoxyribonucleotide biosynthetic process"/>
    <property type="evidence" value="ECO:0007669"/>
    <property type="project" value="UniProtKB-KW"/>
</dbReference>
<dbReference type="PANTHER" id="PTHR11573:SF6">
    <property type="entry name" value="RIBONUCLEOSIDE-DIPHOSPHATE REDUCTASE LARGE SUBUNIT"/>
    <property type="match status" value="1"/>
</dbReference>
<dbReference type="GO" id="GO:0005971">
    <property type="term" value="C:ribonucleoside-diphosphate reductase complex"/>
    <property type="evidence" value="ECO:0007669"/>
    <property type="project" value="TreeGrafter"/>
</dbReference>
<dbReference type="AlphaFoldDB" id="A0A8S2KN44"/>
<feature type="domain" description="Ribonucleotide reductase large subunit" evidence="3">
    <location>
        <begin position="86"/>
        <end position="108"/>
    </location>
</feature>
<organism evidence="4 5">
    <name type="scientific">Rotaria magnacalcarata</name>
    <dbReference type="NCBI Taxonomy" id="392030"/>
    <lineage>
        <taxon>Eukaryota</taxon>
        <taxon>Metazoa</taxon>
        <taxon>Spiralia</taxon>
        <taxon>Gnathifera</taxon>
        <taxon>Rotifera</taxon>
        <taxon>Eurotatoria</taxon>
        <taxon>Bdelloidea</taxon>
        <taxon>Philodinida</taxon>
        <taxon>Philodinidae</taxon>
        <taxon>Rotaria</taxon>
    </lineage>
</organism>
<dbReference type="SUPFAM" id="SSF51998">
    <property type="entry name" value="PFL-like glycyl radical enzymes"/>
    <property type="match status" value="1"/>
</dbReference>
<reference evidence="4" key="1">
    <citation type="submission" date="2021-02" db="EMBL/GenBank/DDBJ databases">
        <authorList>
            <person name="Nowell W R."/>
        </authorList>
    </citation>
    <scope>NUCLEOTIDE SEQUENCE</scope>
</reference>
<dbReference type="Proteomes" id="UP000681720">
    <property type="component" value="Unassembled WGS sequence"/>
</dbReference>
<gene>
    <name evidence="4" type="ORF">GIL414_LOCUS3756</name>
</gene>
<evidence type="ECO:0000313" key="4">
    <source>
        <dbReference type="EMBL" id="CAF3847316.1"/>
    </source>
</evidence>
<dbReference type="InterPro" id="IPR039718">
    <property type="entry name" value="Rrm1"/>
</dbReference>
<dbReference type="Pfam" id="PF02867">
    <property type="entry name" value="Ribonuc_red_lgC"/>
    <property type="match status" value="1"/>
</dbReference>
<name>A0A8S2KN44_9BILA</name>
<dbReference type="Gene3D" id="3.20.70.20">
    <property type="match status" value="1"/>
</dbReference>
<dbReference type="InterPro" id="IPR013346">
    <property type="entry name" value="NrdE_NrdA_C"/>
</dbReference>
<dbReference type="InterPro" id="IPR000788">
    <property type="entry name" value="RNR_lg_C"/>
</dbReference>
<comment type="caution">
    <text evidence="4">The sequence shown here is derived from an EMBL/GenBank/DDBJ whole genome shotgun (WGS) entry which is preliminary data.</text>
</comment>
<evidence type="ECO:0000256" key="2">
    <source>
        <dbReference type="ARBA" id="ARBA00023116"/>
    </source>
</evidence>
<evidence type="ECO:0000313" key="5">
    <source>
        <dbReference type="Proteomes" id="UP000681720"/>
    </source>
</evidence>
<evidence type="ECO:0000259" key="3">
    <source>
        <dbReference type="PROSITE" id="PS00089"/>
    </source>
</evidence>
<dbReference type="GO" id="GO:0005524">
    <property type="term" value="F:ATP binding"/>
    <property type="evidence" value="ECO:0007669"/>
    <property type="project" value="TreeGrafter"/>
</dbReference>
<comment type="similarity">
    <text evidence="1">Belongs to the ribonucleoside diphosphate reductase large chain family.</text>
</comment>
<evidence type="ECO:0000256" key="1">
    <source>
        <dbReference type="ARBA" id="ARBA00010406"/>
    </source>
</evidence>
<proteinExistence type="inferred from homology"/>
<dbReference type="GO" id="GO:0004748">
    <property type="term" value="F:ribonucleoside-diphosphate reductase activity, thioredoxin disulfide as acceptor"/>
    <property type="evidence" value="ECO:0007669"/>
    <property type="project" value="TreeGrafter"/>
</dbReference>